<feature type="compositionally biased region" description="Polar residues" evidence="1">
    <location>
        <begin position="67"/>
        <end position="81"/>
    </location>
</feature>
<sequence>MQVHDDLAALFSRNLTFNPELRPEVPKQLPQEEIIPEQHFNQPVVYSISQHYNHSTPISRPAHNELQRPSSEPSHGETTSSEVLLRIHGIDPATLTPSQLQLFRIADTPQRRRLVELWSICPPNSGGDIPALAWSSTTVEQEEQLAQLRYERQQQNQVMSLDGTPVQTAGSLWTHHASESEPYMLSGYEELMRRDRERQAMESRSRDAYSHFGTSVGGPSYTRATDPVYMGSEFSQQQMHMAQQYGAFEQSREVDVMDM</sequence>
<dbReference type="EMBL" id="JAVFKD010000014">
    <property type="protein sequence ID" value="KAK5990724.1"/>
    <property type="molecule type" value="Genomic_DNA"/>
</dbReference>
<organism evidence="2 3">
    <name type="scientific">Cladobotryum mycophilum</name>
    <dbReference type="NCBI Taxonomy" id="491253"/>
    <lineage>
        <taxon>Eukaryota</taxon>
        <taxon>Fungi</taxon>
        <taxon>Dikarya</taxon>
        <taxon>Ascomycota</taxon>
        <taxon>Pezizomycotina</taxon>
        <taxon>Sordariomycetes</taxon>
        <taxon>Hypocreomycetidae</taxon>
        <taxon>Hypocreales</taxon>
        <taxon>Hypocreaceae</taxon>
        <taxon>Cladobotryum</taxon>
    </lineage>
</organism>
<evidence type="ECO:0000313" key="2">
    <source>
        <dbReference type="EMBL" id="KAK5990724.1"/>
    </source>
</evidence>
<accession>A0ABR0SFJ3</accession>
<proteinExistence type="predicted"/>
<protein>
    <submittedName>
        <fullName evidence="2">Uncharacterized protein</fullName>
    </submittedName>
</protein>
<gene>
    <name evidence="2" type="ORF">PT974_08993</name>
</gene>
<feature type="region of interest" description="Disordered" evidence="1">
    <location>
        <begin position="54"/>
        <end position="81"/>
    </location>
</feature>
<dbReference type="Proteomes" id="UP001338125">
    <property type="component" value="Unassembled WGS sequence"/>
</dbReference>
<evidence type="ECO:0000256" key="1">
    <source>
        <dbReference type="SAM" id="MobiDB-lite"/>
    </source>
</evidence>
<name>A0ABR0SFJ3_9HYPO</name>
<comment type="caution">
    <text evidence="2">The sequence shown here is derived from an EMBL/GenBank/DDBJ whole genome shotgun (WGS) entry which is preliminary data.</text>
</comment>
<reference evidence="2 3" key="1">
    <citation type="submission" date="2024-01" db="EMBL/GenBank/DDBJ databases">
        <title>Complete genome of Cladobotryum mycophilum ATHUM6906.</title>
        <authorList>
            <person name="Christinaki A.C."/>
            <person name="Myridakis A.I."/>
            <person name="Kouvelis V.N."/>
        </authorList>
    </citation>
    <scope>NUCLEOTIDE SEQUENCE [LARGE SCALE GENOMIC DNA]</scope>
    <source>
        <strain evidence="2 3">ATHUM6906</strain>
    </source>
</reference>
<keyword evidence="3" id="KW-1185">Reference proteome</keyword>
<evidence type="ECO:0000313" key="3">
    <source>
        <dbReference type="Proteomes" id="UP001338125"/>
    </source>
</evidence>